<accession>A0A9W9ZCQ3</accession>
<dbReference type="Proteomes" id="UP001163046">
    <property type="component" value="Unassembled WGS sequence"/>
</dbReference>
<comment type="caution">
    <text evidence="1">The sequence shown here is derived from an EMBL/GenBank/DDBJ whole genome shotgun (WGS) entry which is preliminary data.</text>
</comment>
<evidence type="ECO:0000313" key="2">
    <source>
        <dbReference type="Proteomes" id="UP001163046"/>
    </source>
</evidence>
<proteinExistence type="predicted"/>
<dbReference type="AlphaFoldDB" id="A0A9W9ZCQ3"/>
<organism evidence="1 2">
    <name type="scientific">Desmophyllum pertusum</name>
    <dbReference type="NCBI Taxonomy" id="174260"/>
    <lineage>
        <taxon>Eukaryota</taxon>
        <taxon>Metazoa</taxon>
        <taxon>Cnidaria</taxon>
        <taxon>Anthozoa</taxon>
        <taxon>Hexacorallia</taxon>
        <taxon>Scleractinia</taxon>
        <taxon>Caryophylliina</taxon>
        <taxon>Caryophylliidae</taxon>
        <taxon>Desmophyllum</taxon>
    </lineage>
</organism>
<gene>
    <name evidence="1" type="ORF">OS493_017819</name>
</gene>
<evidence type="ECO:0000313" key="1">
    <source>
        <dbReference type="EMBL" id="KAJ7379306.1"/>
    </source>
</evidence>
<dbReference type="EMBL" id="MU826359">
    <property type="protein sequence ID" value="KAJ7379306.1"/>
    <property type="molecule type" value="Genomic_DNA"/>
</dbReference>
<sequence>MTALATTTFLFKVNKTEGNMLNTQITSERRENGSEKTEVKEGKRLPRKTETVVKLGYKNLCTKSKVWFGANSDCISCNSTDSYHSGTWSSVSSMDEGKQENSVEPANPQIEEVRGHFNSKFNNRTPLSLHPPVSMETENSGLFSNQEEVNPEETKRIVRNLEKIRVERHKTSAEKHFFNAK</sequence>
<protein>
    <submittedName>
        <fullName evidence="1">Uncharacterized protein</fullName>
    </submittedName>
</protein>
<keyword evidence="2" id="KW-1185">Reference proteome</keyword>
<name>A0A9W9ZCQ3_9CNID</name>
<reference evidence="1" key="1">
    <citation type="submission" date="2023-01" db="EMBL/GenBank/DDBJ databases">
        <title>Genome assembly of the deep-sea coral Lophelia pertusa.</title>
        <authorList>
            <person name="Herrera S."/>
            <person name="Cordes E."/>
        </authorList>
    </citation>
    <scope>NUCLEOTIDE SEQUENCE</scope>
    <source>
        <strain evidence="1">USNM1676648</strain>
        <tissue evidence="1">Polyp</tissue>
    </source>
</reference>
<dbReference type="OrthoDB" id="5957095at2759"/>